<feature type="region of interest" description="Disordered" evidence="1">
    <location>
        <begin position="220"/>
        <end position="338"/>
    </location>
</feature>
<dbReference type="OrthoDB" id="366390at2759"/>
<dbReference type="InterPro" id="IPR014842">
    <property type="entry name" value="AFT"/>
</dbReference>
<evidence type="ECO:0000256" key="1">
    <source>
        <dbReference type="SAM" id="MobiDB-lite"/>
    </source>
</evidence>
<organism evidence="2 3">
    <name type="scientific">Stachybotrys elegans</name>
    <dbReference type="NCBI Taxonomy" id="80388"/>
    <lineage>
        <taxon>Eukaryota</taxon>
        <taxon>Fungi</taxon>
        <taxon>Dikarya</taxon>
        <taxon>Ascomycota</taxon>
        <taxon>Pezizomycotina</taxon>
        <taxon>Sordariomycetes</taxon>
        <taxon>Hypocreomycetidae</taxon>
        <taxon>Hypocreales</taxon>
        <taxon>Stachybotryaceae</taxon>
        <taxon>Stachybotrys</taxon>
    </lineage>
</organism>
<evidence type="ECO:0008006" key="4">
    <source>
        <dbReference type="Google" id="ProtNLM"/>
    </source>
</evidence>
<dbReference type="GO" id="GO:0000981">
    <property type="term" value="F:DNA-binding transcription factor activity, RNA polymerase II-specific"/>
    <property type="evidence" value="ECO:0007669"/>
    <property type="project" value="InterPro"/>
</dbReference>
<sequence>MFGILQAINVPPVKFTPQPGLYESYDELIAELSGRMEKDGYKVVKNRSHRAVVPGISDNDKMLIRCDLVCDRGGAPYKCQAKKLKTSTKKTNCPWSARAQYRKQVNGWTLAIICDQHNHEPGTPEPPTLSEKGDDEDEDEVPPEVEGQQDGPRTDPETAGALQLAGVQDTSIRLSGETFQQFKNEYRKMYHADRYSILSQLQLRIAAIYAVQNEELQRERRREAQSKRHRDIEESRQRLASQPTKRARTTTSNNPRQSDQPSPSTHTPSQPSSEQQTPQQMLQPRSQNQRQMRAPPNTEFMFPVPGFDVDEMPMAPVYPGPPRRIRGRPSQNADSASG</sequence>
<feature type="compositionally biased region" description="Low complexity" evidence="1">
    <location>
        <begin position="257"/>
        <end position="280"/>
    </location>
</feature>
<feature type="compositionally biased region" description="Acidic residues" evidence="1">
    <location>
        <begin position="133"/>
        <end position="143"/>
    </location>
</feature>
<protein>
    <recommendedName>
        <fullName evidence="4">FAR1 domain-containing protein</fullName>
    </recommendedName>
</protein>
<dbReference type="Proteomes" id="UP000813444">
    <property type="component" value="Unassembled WGS sequence"/>
</dbReference>
<dbReference type="Pfam" id="PF08731">
    <property type="entry name" value="AFT"/>
    <property type="match status" value="1"/>
</dbReference>
<gene>
    <name evidence="2" type="ORF">B0I35DRAFT_437318</name>
</gene>
<dbReference type="AlphaFoldDB" id="A0A8K0SQX2"/>
<dbReference type="GO" id="GO:0010106">
    <property type="term" value="P:cellular response to iron ion starvation"/>
    <property type="evidence" value="ECO:0007669"/>
    <property type="project" value="InterPro"/>
</dbReference>
<evidence type="ECO:0000313" key="3">
    <source>
        <dbReference type="Proteomes" id="UP000813444"/>
    </source>
</evidence>
<feature type="compositionally biased region" description="Polar residues" evidence="1">
    <location>
        <begin position="238"/>
        <end position="256"/>
    </location>
</feature>
<proteinExistence type="predicted"/>
<accession>A0A8K0SQX2</accession>
<reference evidence="2" key="1">
    <citation type="journal article" date="2021" name="Nat. Commun.">
        <title>Genetic determinants of endophytism in the Arabidopsis root mycobiome.</title>
        <authorList>
            <person name="Mesny F."/>
            <person name="Miyauchi S."/>
            <person name="Thiergart T."/>
            <person name="Pickel B."/>
            <person name="Atanasova L."/>
            <person name="Karlsson M."/>
            <person name="Huettel B."/>
            <person name="Barry K.W."/>
            <person name="Haridas S."/>
            <person name="Chen C."/>
            <person name="Bauer D."/>
            <person name="Andreopoulos W."/>
            <person name="Pangilinan J."/>
            <person name="LaButti K."/>
            <person name="Riley R."/>
            <person name="Lipzen A."/>
            <person name="Clum A."/>
            <person name="Drula E."/>
            <person name="Henrissat B."/>
            <person name="Kohler A."/>
            <person name="Grigoriev I.V."/>
            <person name="Martin F.M."/>
            <person name="Hacquard S."/>
        </authorList>
    </citation>
    <scope>NUCLEOTIDE SEQUENCE</scope>
    <source>
        <strain evidence="2">MPI-CAGE-CH-0235</strain>
    </source>
</reference>
<feature type="region of interest" description="Disordered" evidence="1">
    <location>
        <begin position="116"/>
        <end position="158"/>
    </location>
</feature>
<feature type="compositionally biased region" description="Polar residues" evidence="1">
    <location>
        <begin position="281"/>
        <end position="291"/>
    </location>
</feature>
<evidence type="ECO:0000313" key="2">
    <source>
        <dbReference type="EMBL" id="KAH7312575.1"/>
    </source>
</evidence>
<feature type="compositionally biased region" description="Basic and acidic residues" evidence="1">
    <location>
        <begin position="220"/>
        <end position="237"/>
    </location>
</feature>
<dbReference type="GO" id="GO:0045944">
    <property type="term" value="P:positive regulation of transcription by RNA polymerase II"/>
    <property type="evidence" value="ECO:0007669"/>
    <property type="project" value="InterPro"/>
</dbReference>
<keyword evidence="3" id="KW-1185">Reference proteome</keyword>
<dbReference type="EMBL" id="JAGPNK010000010">
    <property type="protein sequence ID" value="KAH7312575.1"/>
    <property type="molecule type" value="Genomic_DNA"/>
</dbReference>
<comment type="caution">
    <text evidence="2">The sequence shown here is derived from an EMBL/GenBank/DDBJ whole genome shotgun (WGS) entry which is preliminary data.</text>
</comment>
<name>A0A8K0SQX2_9HYPO</name>